<feature type="non-terminal residue" evidence="1">
    <location>
        <position position="189"/>
    </location>
</feature>
<dbReference type="Proteomes" id="UP001189429">
    <property type="component" value="Unassembled WGS sequence"/>
</dbReference>
<gene>
    <name evidence="1" type="ORF">PCOR1329_LOCUS54043</name>
</gene>
<evidence type="ECO:0000313" key="2">
    <source>
        <dbReference type="Proteomes" id="UP001189429"/>
    </source>
</evidence>
<evidence type="ECO:0000313" key="1">
    <source>
        <dbReference type="EMBL" id="CAK0867010.1"/>
    </source>
</evidence>
<dbReference type="EMBL" id="CAUYUJ010016600">
    <property type="protein sequence ID" value="CAK0867010.1"/>
    <property type="molecule type" value="Genomic_DNA"/>
</dbReference>
<feature type="non-terminal residue" evidence="1">
    <location>
        <position position="1"/>
    </location>
</feature>
<keyword evidence="2" id="KW-1185">Reference proteome</keyword>
<reference evidence="1" key="1">
    <citation type="submission" date="2023-10" db="EMBL/GenBank/DDBJ databases">
        <authorList>
            <person name="Chen Y."/>
            <person name="Shah S."/>
            <person name="Dougan E. K."/>
            <person name="Thang M."/>
            <person name="Chan C."/>
        </authorList>
    </citation>
    <scope>NUCLEOTIDE SEQUENCE [LARGE SCALE GENOMIC DNA]</scope>
</reference>
<protein>
    <recommendedName>
        <fullName evidence="3">Mediator of RNA polymerase II transcription subunit 11</fullName>
    </recommendedName>
</protein>
<name>A0ABN9V2Q5_9DINO</name>
<organism evidence="1 2">
    <name type="scientific">Prorocentrum cordatum</name>
    <dbReference type="NCBI Taxonomy" id="2364126"/>
    <lineage>
        <taxon>Eukaryota</taxon>
        <taxon>Sar</taxon>
        <taxon>Alveolata</taxon>
        <taxon>Dinophyceae</taxon>
        <taxon>Prorocentrales</taxon>
        <taxon>Prorocentraceae</taxon>
        <taxon>Prorocentrum</taxon>
    </lineage>
</organism>
<proteinExistence type="predicted"/>
<accession>A0ABN9V2Q5</accession>
<evidence type="ECO:0008006" key="3">
    <source>
        <dbReference type="Google" id="ProtNLM"/>
    </source>
</evidence>
<comment type="caution">
    <text evidence="1">The sequence shown here is derived from an EMBL/GenBank/DDBJ whole genome shotgun (WGS) entry which is preliminary data.</text>
</comment>
<sequence length="189" mass="20469">ASVAPYQHPTDAMEDVAKDEEQQVRIKRLEESIGKIETMLVAAAGMVRGKCAPTDQQERVVIKASDFPSSFQKIENATHPGPKGNGGLFSLNVRRDMDVKSRKLSLAMGKVRQRLDALLRGRSLAGSSGLGGDARKLRSAEDPVRVAHLSALEGSSDVNHDLQQNFLYDYGIGVQAAALLEAANTAMRR</sequence>